<evidence type="ECO:0000313" key="1">
    <source>
        <dbReference type="EMBL" id="CAG8451898.1"/>
    </source>
</evidence>
<dbReference type="AlphaFoldDB" id="A0A9N8YVE8"/>
<dbReference type="EMBL" id="CAJVPP010000180">
    <property type="protein sequence ID" value="CAG8451898.1"/>
    <property type="molecule type" value="Genomic_DNA"/>
</dbReference>
<protein>
    <submittedName>
        <fullName evidence="1">13874_t:CDS:1</fullName>
    </submittedName>
</protein>
<dbReference type="Proteomes" id="UP000789375">
    <property type="component" value="Unassembled WGS sequence"/>
</dbReference>
<name>A0A9N8YVE8_FUNMO</name>
<sequence length="231" mass="27293">MKRLISKFFICRTKEYIYTVFGKFNLRSTFLLKRYVSHILLARPWISPLCEYVTDILPRSVAVHIFGDFNLTQRSHRSRLVLRHDTGEKLAHPRKAYRYYHKGYHPGRQSTIGLHRVPQMKLFSFKITRGVSLVMWWHSYNVGDDEMITRHITTGLRSEKSDEKERIKEVYELSEISNEYCAIIGYRVRLKDVFIAKCVPIQLVKNALDLKKPKMKFGRFENGSRESSDSK</sequence>
<proteinExistence type="predicted"/>
<accession>A0A9N8YVE8</accession>
<comment type="caution">
    <text evidence="1">The sequence shown here is derived from an EMBL/GenBank/DDBJ whole genome shotgun (WGS) entry which is preliminary data.</text>
</comment>
<organism evidence="1 2">
    <name type="scientific">Funneliformis mosseae</name>
    <name type="common">Endomycorrhizal fungus</name>
    <name type="synonym">Glomus mosseae</name>
    <dbReference type="NCBI Taxonomy" id="27381"/>
    <lineage>
        <taxon>Eukaryota</taxon>
        <taxon>Fungi</taxon>
        <taxon>Fungi incertae sedis</taxon>
        <taxon>Mucoromycota</taxon>
        <taxon>Glomeromycotina</taxon>
        <taxon>Glomeromycetes</taxon>
        <taxon>Glomerales</taxon>
        <taxon>Glomeraceae</taxon>
        <taxon>Funneliformis</taxon>
    </lineage>
</organism>
<evidence type="ECO:0000313" key="2">
    <source>
        <dbReference type="Proteomes" id="UP000789375"/>
    </source>
</evidence>
<reference evidence="1" key="1">
    <citation type="submission" date="2021-06" db="EMBL/GenBank/DDBJ databases">
        <authorList>
            <person name="Kallberg Y."/>
            <person name="Tangrot J."/>
            <person name="Rosling A."/>
        </authorList>
    </citation>
    <scope>NUCLEOTIDE SEQUENCE</scope>
    <source>
        <strain evidence="1">87-6 pot B 2015</strain>
    </source>
</reference>
<gene>
    <name evidence="1" type="ORF">FMOSSE_LOCUS1561</name>
</gene>
<keyword evidence="2" id="KW-1185">Reference proteome</keyword>